<dbReference type="Pfam" id="PF06974">
    <property type="entry name" value="WS_DGAT_C"/>
    <property type="match status" value="1"/>
</dbReference>
<dbReference type="AlphaFoldDB" id="A0A9W7LSQ4"/>
<evidence type="ECO:0000256" key="1">
    <source>
        <dbReference type="SAM" id="MobiDB-lite"/>
    </source>
</evidence>
<dbReference type="Proteomes" id="UP001165190">
    <property type="component" value="Unassembled WGS sequence"/>
</dbReference>
<dbReference type="InterPro" id="IPR009721">
    <property type="entry name" value="O-acyltransferase_WSD1_C"/>
</dbReference>
<comment type="caution">
    <text evidence="3">The sequence shown here is derived from an EMBL/GenBank/DDBJ whole genome shotgun (WGS) entry which is preliminary data.</text>
</comment>
<protein>
    <recommendedName>
        <fullName evidence="2">O-acyltransferase WSD1 C-terminal domain-containing protein</fullName>
    </recommendedName>
</protein>
<feature type="region of interest" description="Disordered" evidence="1">
    <location>
        <begin position="1"/>
        <end position="20"/>
    </location>
</feature>
<gene>
    <name evidence="3" type="ORF">HRI_001270000</name>
</gene>
<proteinExistence type="predicted"/>
<dbReference type="EMBL" id="BSYR01000012">
    <property type="protein sequence ID" value="GMI76007.1"/>
    <property type="molecule type" value="Genomic_DNA"/>
</dbReference>
<dbReference type="GO" id="GO:0008374">
    <property type="term" value="F:O-acyltransferase activity"/>
    <property type="evidence" value="ECO:0007669"/>
    <property type="project" value="InterPro"/>
</dbReference>
<evidence type="ECO:0000259" key="2">
    <source>
        <dbReference type="Pfam" id="PF06974"/>
    </source>
</evidence>
<evidence type="ECO:0000313" key="4">
    <source>
        <dbReference type="Proteomes" id="UP001165190"/>
    </source>
</evidence>
<organism evidence="3 4">
    <name type="scientific">Hibiscus trionum</name>
    <name type="common">Flower of an hour</name>
    <dbReference type="NCBI Taxonomy" id="183268"/>
    <lineage>
        <taxon>Eukaryota</taxon>
        <taxon>Viridiplantae</taxon>
        <taxon>Streptophyta</taxon>
        <taxon>Embryophyta</taxon>
        <taxon>Tracheophyta</taxon>
        <taxon>Spermatophyta</taxon>
        <taxon>Magnoliopsida</taxon>
        <taxon>eudicotyledons</taxon>
        <taxon>Gunneridae</taxon>
        <taxon>Pentapetalae</taxon>
        <taxon>rosids</taxon>
        <taxon>malvids</taxon>
        <taxon>Malvales</taxon>
        <taxon>Malvaceae</taxon>
        <taxon>Malvoideae</taxon>
        <taxon>Hibiscus</taxon>
    </lineage>
</organism>
<accession>A0A9W7LSQ4</accession>
<keyword evidence="4" id="KW-1185">Reference proteome</keyword>
<sequence length="210" mass="23385">MHVHDTTGKAKSDNGEARECETNLPNGIRLTATLFINMRSSPGIYALEEMVKKNSKAEWGNKIGYVVFPLKIALKDNPLDYLKDAKATMDRKKATVEAKFRLFMAMVFAKFYPTKLASFPLTTLWFSNVAGPQDQISISGNQVASIAPYVYGQPVALTIHINSYMKNITVVLSVDENIIPDPYELCDDIEEALKLIKITTIDVNCEGSDE</sequence>
<reference evidence="3" key="1">
    <citation type="submission" date="2023-05" db="EMBL/GenBank/DDBJ databases">
        <title>Genome and transcriptome analyses reveal genes involved in the formation of fine ridges on petal epidermal cells in Hibiscus trionum.</title>
        <authorList>
            <person name="Koshimizu S."/>
            <person name="Masuda S."/>
            <person name="Ishii T."/>
            <person name="Shirasu K."/>
            <person name="Hoshino A."/>
            <person name="Arita M."/>
        </authorList>
    </citation>
    <scope>NUCLEOTIDE SEQUENCE</scope>
    <source>
        <strain evidence="3">Hamamatsu line</strain>
    </source>
</reference>
<dbReference type="PANTHER" id="PTHR31650">
    <property type="entry name" value="O-ACYLTRANSFERASE (WSD1-LIKE) FAMILY PROTEIN"/>
    <property type="match status" value="1"/>
</dbReference>
<name>A0A9W7LSQ4_HIBTR</name>
<dbReference type="PANTHER" id="PTHR31650:SF38">
    <property type="entry name" value="O-ACYLTRANSFERASE WSD1-LIKE"/>
    <property type="match status" value="1"/>
</dbReference>
<feature type="domain" description="O-acyltransferase WSD1 C-terminal" evidence="2">
    <location>
        <begin position="59"/>
        <end position="197"/>
    </location>
</feature>
<evidence type="ECO:0000313" key="3">
    <source>
        <dbReference type="EMBL" id="GMI76007.1"/>
    </source>
</evidence>
<dbReference type="GO" id="GO:0005886">
    <property type="term" value="C:plasma membrane"/>
    <property type="evidence" value="ECO:0007669"/>
    <property type="project" value="TreeGrafter"/>
</dbReference>
<dbReference type="GO" id="GO:0019432">
    <property type="term" value="P:triglyceride biosynthetic process"/>
    <property type="evidence" value="ECO:0007669"/>
    <property type="project" value="TreeGrafter"/>
</dbReference>
<dbReference type="OrthoDB" id="619536at2759"/>
<dbReference type="InterPro" id="IPR045034">
    <property type="entry name" value="O-acyltransferase_WSD1-like"/>
</dbReference>